<dbReference type="GO" id="GO:0005524">
    <property type="term" value="F:ATP binding"/>
    <property type="evidence" value="ECO:0007669"/>
    <property type="project" value="UniProtKB-KW"/>
</dbReference>
<dbReference type="SUPFAM" id="SSF55073">
    <property type="entry name" value="Nucleotide cyclase"/>
    <property type="match status" value="1"/>
</dbReference>
<dbReference type="NCBIfam" id="TIGR00229">
    <property type="entry name" value="sensory_box"/>
    <property type="match status" value="1"/>
</dbReference>
<dbReference type="InterPro" id="IPR035919">
    <property type="entry name" value="EAL_sf"/>
</dbReference>
<keyword evidence="3" id="KW-0808">Transferase</keyword>
<dbReference type="InterPro" id="IPR001633">
    <property type="entry name" value="EAL_dom"/>
</dbReference>
<feature type="transmembrane region" description="Helical" evidence="12">
    <location>
        <begin position="171"/>
        <end position="191"/>
    </location>
</feature>
<dbReference type="Proteomes" id="UP000199470">
    <property type="component" value="Unassembled WGS sequence"/>
</dbReference>
<dbReference type="SUPFAM" id="SSF55785">
    <property type="entry name" value="PYP-like sensor domain (PAS domain)"/>
    <property type="match status" value="1"/>
</dbReference>
<dbReference type="InterPro" id="IPR025201">
    <property type="entry name" value="KdpD_TM"/>
</dbReference>
<evidence type="ECO:0000259" key="14">
    <source>
        <dbReference type="PROSITE" id="PS50113"/>
    </source>
</evidence>
<feature type="domain" description="PAS" evidence="13">
    <location>
        <begin position="201"/>
        <end position="246"/>
    </location>
</feature>
<evidence type="ECO:0000256" key="10">
    <source>
        <dbReference type="ARBA" id="ARBA00023136"/>
    </source>
</evidence>
<dbReference type="InterPro" id="IPR035965">
    <property type="entry name" value="PAS-like_dom_sf"/>
</dbReference>
<keyword evidence="18" id="KW-1185">Reference proteome</keyword>
<dbReference type="PROSITE" id="PS50887">
    <property type="entry name" value="GGDEF"/>
    <property type="match status" value="1"/>
</dbReference>
<dbReference type="Pfam" id="PF00563">
    <property type="entry name" value="EAL"/>
    <property type="match status" value="1"/>
</dbReference>
<protein>
    <submittedName>
        <fullName evidence="17">PAS domain S-box-containing protein/diguanylate cyclase (GGDEF) domain-containing protein</fullName>
    </submittedName>
</protein>
<dbReference type="Pfam" id="PF00990">
    <property type="entry name" value="GGDEF"/>
    <property type="match status" value="1"/>
</dbReference>
<dbReference type="GO" id="GO:0016301">
    <property type="term" value="F:kinase activity"/>
    <property type="evidence" value="ECO:0007669"/>
    <property type="project" value="UniProtKB-KW"/>
</dbReference>
<accession>A0A1I4IP45</accession>
<evidence type="ECO:0000256" key="3">
    <source>
        <dbReference type="ARBA" id="ARBA00022679"/>
    </source>
</evidence>
<dbReference type="PROSITE" id="PS50113">
    <property type="entry name" value="PAC"/>
    <property type="match status" value="1"/>
</dbReference>
<dbReference type="Pfam" id="PF08448">
    <property type="entry name" value="PAS_4"/>
    <property type="match status" value="1"/>
</dbReference>
<sequence>MPKRNHFIALVTASYVALALLWILLSDRLLLAFGDLASMYWLSQAKGIAFVAASATGYFFALRAVAMRTPDGQQSTLDLLAGGLAPSSRPQWSNYLLALVLTAAMLFLRAQLGLGNGTRPLMILFMFPIILSALLGGAGPGLLATAVAAVWAKMYVVAPLHSLAFDDDHDLLQWVVLLVNGAMISVLSELLRGALVKGQIDRGLINSVVSGTPDAIFVKDLQGRYLMANDATTQFVGRTREQMLGRDDHAIFPTHQAAALIESDRAIMAAGLTATHEELLSCADGREVLFHTTKGPVFDKNGRVVGLFGISRDVTERRRAEEKIEYLAHFDALTGLPNRVQLAERAGYAISLAQRNNEHLALMFLDLDHFKDVNDTLGHSVGDAVLVGLAKRLLAELRVEDTVSRLGGDEFILLVHAGDARGLSQVVEKVLALVARPHQVEQHQLTLTGSIGIALYPADGKDLEELVKCADAAMYRAKKNGRNGYCFFTAEMQARTARHMRIVGALRQALRLAQLAVHYQPQFAARDGRIVGAEALLRWQHPELGTVSPAEFIPAAEESGLILELGEWVLRTAVRQAKDWMDAGMAPLVMAVNLSAVQFRHPNLPDLVRAILREVGLAPEYLELELTESGAMQDPPSAIAVMNKLREQGVRMSIDDFGTGYSSLSYLKKFKVYKLKIDQSFVRDISTDPEDKAIVVAIINMAKGLGLQTIAEGVETPAQLEFLRQQGCDEMQGYHYSRPLPAAQFEAFARARCGKIFSLA</sequence>
<feature type="domain" description="PAC" evidence="14">
    <location>
        <begin position="273"/>
        <end position="326"/>
    </location>
</feature>
<dbReference type="InterPro" id="IPR043128">
    <property type="entry name" value="Rev_trsase/Diguanyl_cyclase"/>
</dbReference>
<evidence type="ECO:0000256" key="7">
    <source>
        <dbReference type="ARBA" id="ARBA00022840"/>
    </source>
</evidence>
<dbReference type="AlphaFoldDB" id="A0A1I4IP45"/>
<dbReference type="InterPro" id="IPR013656">
    <property type="entry name" value="PAS_4"/>
</dbReference>
<dbReference type="CDD" id="cd01948">
    <property type="entry name" value="EAL"/>
    <property type="match status" value="1"/>
</dbReference>
<evidence type="ECO:0000256" key="12">
    <source>
        <dbReference type="SAM" id="Phobius"/>
    </source>
</evidence>
<organism evidence="17 18">
    <name type="scientific">Rugamonas rubra</name>
    <dbReference type="NCBI Taxonomy" id="758825"/>
    <lineage>
        <taxon>Bacteria</taxon>
        <taxon>Pseudomonadati</taxon>
        <taxon>Pseudomonadota</taxon>
        <taxon>Betaproteobacteria</taxon>
        <taxon>Burkholderiales</taxon>
        <taxon>Oxalobacteraceae</taxon>
        <taxon>Telluria group</taxon>
        <taxon>Rugamonas</taxon>
    </lineage>
</organism>
<dbReference type="PANTHER" id="PTHR44757:SF2">
    <property type="entry name" value="BIOFILM ARCHITECTURE MAINTENANCE PROTEIN MBAA"/>
    <property type="match status" value="1"/>
</dbReference>
<dbReference type="SMART" id="SM00052">
    <property type="entry name" value="EAL"/>
    <property type="match status" value="1"/>
</dbReference>
<dbReference type="InterPro" id="IPR052155">
    <property type="entry name" value="Biofilm_reg_signaling"/>
</dbReference>
<proteinExistence type="predicted"/>
<dbReference type="RefSeq" id="WP_093383691.1">
    <property type="nucleotide sequence ID" value="NZ_FOTW01000005.1"/>
</dbReference>
<dbReference type="PROSITE" id="PS50883">
    <property type="entry name" value="EAL"/>
    <property type="match status" value="1"/>
</dbReference>
<evidence type="ECO:0000256" key="2">
    <source>
        <dbReference type="ARBA" id="ARBA00022553"/>
    </source>
</evidence>
<dbReference type="InterPro" id="IPR038318">
    <property type="entry name" value="KdpD_sf"/>
</dbReference>
<dbReference type="CDD" id="cd01949">
    <property type="entry name" value="GGDEF"/>
    <property type="match status" value="1"/>
</dbReference>
<evidence type="ECO:0000256" key="8">
    <source>
        <dbReference type="ARBA" id="ARBA00022989"/>
    </source>
</evidence>
<dbReference type="GO" id="GO:0016020">
    <property type="term" value="C:membrane"/>
    <property type="evidence" value="ECO:0007669"/>
    <property type="project" value="UniProtKB-SubCell"/>
</dbReference>
<evidence type="ECO:0000256" key="9">
    <source>
        <dbReference type="ARBA" id="ARBA00023012"/>
    </source>
</evidence>
<comment type="catalytic activity">
    <reaction evidence="11">
        <text>3',3'-c-di-GMP + H2O = 5'-phosphoguanylyl(3'-&gt;5')guanosine + H(+)</text>
        <dbReference type="Rhea" id="RHEA:24902"/>
        <dbReference type="ChEBI" id="CHEBI:15377"/>
        <dbReference type="ChEBI" id="CHEBI:15378"/>
        <dbReference type="ChEBI" id="CHEBI:58754"/>
        <dbReference type="ChEBI" id="CHEBI:58805"/>
        <dbReference type="EC" id="3.1.4.52"/>
    </reaction>
    <physiologicalReaction direction="left-to-right" evidence="11">
        <dbReference type="Rhea" id="RHEA:24903"/>
    </physiologicalReaction>
</comment>
<keyword evidence="8 12" id="KW-1133">Transmembrane helix</keyword>
<evidence type="ECO:0000313" key="18">
    <source>
        <dbReference type="Proteomes" id="UP000199470"/>
    </source>
</evidence>
<dbReference type="InterPro" id="IPR000700">
    <property type="entry name" value="PAS-assoc_C"/>
</dbReference>
<dbReference type="InterPro" id="IPR029787">
    <property type="entry name" value="Nucleotide_cyclase"/>
</dbReference>
<evidence type="ECO:0000256" key="11">
    <source>
        <dbReference type="ARBA" id="ARBA00051114"/>
    </source>
</evidence>
<dbReference type="PANTHER" id="PTHR44757">
    <property type="entry name" value="DIGUANYLATE CYCLASE DGCP"/>
    <property type="match status" value="1"/>
</dbReference>
<feature type="transmembrane region" description="Helical" evidence="12">
    <location>
        <begin position="47"/>
        <end position="66"/>
    </location>
</feature>
<evidence type="ECO:0000256" key="6">
    <source>
        <dbReference type="ARBA" id="ARBA00022777"/>
    </source>
</evidence>
<evidence type="ECO:0000313" key="17">
    <source>
        <dbReference type="EMBL" id="SFL56055.1"/>
    </source>
</evidence>
<feature type="transmembrane region" description="Helical" evidence="12">
    <location>
        <begin position="92"/>
        <end position="110"/>
    </location>
</feature>
<dbReference type="SMART" id="SM00091">
    <property type="entry name" value="PAS"/>
    <property type="match status" value="1"/>
</dbReference>
<evidence type="ECO:0000259" key="15">
    <source>
        <dbReference type="PROSITE" id="PS50883"/>
    </source>
</evidence>
<reference evidence="17 18" key="1">
    <citation type="submission" date="2016-10" db="EMBL/GenBank/DDBJ databases">
        <authorList>
            <person name="de Groot N.N."/>
        </authorList>
    </citation>
    <scope>NUCLEOTIDE SEQUENCE [LARGE SCALE GENOMIC DNA]</scope>
    <source>
        <strain evidence="17 18">ATCC 43154</strain>
    </source>
</reference>
<evidence type="ECO:0000256" key="5">
    <source>
        <dbReference type="ARBA" id="ARBA00022741"/>
    </source>
</evidence>
<dbReference type="SUPFAM" id="SSF141868">
    <property type="entry name" value="EAL domain-like"/>
    <property type="match status" value="1"/>
</dbReference>
<dbReference type="InterPro" id="IPR000160">
    <property type="entry name" value="GGDEF_dom"/>
</dbReference>
<dbReference type="Pfam" id="PF13493">
    <property type="entry name" value="DUF4118"/>
    <property type="match status" value="1"/>
</dbReference>
<keyword evidence="5" id="KW-0547">Nucleotide-binding</keyword>
<evidence type="ECO:0000256" key="1">
    <source>
        <dbReference type="ARBA" id="ARBA00004141"/>
    </source>
</evidence>
<dbReference type="SMART" id="SM00267">
    <property type="entry name" value="GGDEF"/>
    <property type="match status" value="1"/>
</dbReference>
<keyword evidence="6" id="KW-0418">Kinase</keyword>
<feature type="domain" description="EAL" evidence="15">
    <location>
        <begin position="499"/>
        <end position="753"/>
    </location>
</feature>
<keyword evidence="2" id="KW-0597">Phosphoprotein</keyword>
<dbReference type="OrthoDB" id="9813903at2"/>
<keyword evidence="9" id="KW-0902">Two-component regulatory system</keyword>
<dbReference type="FunFam" id="3.30.70.270:FF:000001">
    <property type="entry name" value="Diguanylate cyclase domain protein"/>
    <property type="match status" value="1"/>
</dbReference>
<dbReference type="GO" id="GO:0071111">
    <property type="term" value="F:cyclic-guanylate-specific phosphodiesterase activity"/>
    <property type="evidence" value="ECO:0007669"/>
    <property type="project" value="UniProtKB-EC"/>
</dbReference>
<dbReference type="Gene3D" id="1.20.120.620">
    <property type="entry name" value="Backbone structure of the membrane domain of e. Coli histidine kinase receptor kdpd"/>
    <property type="match status" value="1"/>
</dbReference>
<dbReference type="GO" id="GO:0000160">
    <property type="term" value="P:phosphorelay signal transduction system"/>
    <property type="evidence" value="ECO:0007669"/>
    <property type="project" value="UniProtKB-KW"/>
</dbReference>
<dbReference type="Gene3D" id="3.20.20.450">
    <property type="entry name" value="EAL domain"/>
    <property type="match status" value="1"/>
</dbReference>
<dbReference type="FunFam" id="3.20.20.450:FF:000001">
    <property type="entry name" value="Cyclic di-GMP phosphodiesterase yahA"/>
    <property type="match status" value="1"/>
</dbReference>
<dbReference type="CDD" id="cd00130">
    <property type="entry name" value="PAS"/>
    <property type="match status" value="1"/>
</dbReference>
<dbReference type="NCBIfam" id="TIGR00254">
    <property type="entry name" value="GGDEF"/>
    <property type="match status" value="1"/>
</dbReference>
<dbReference type="EMBL" id="FOTW01000005">
    <property type="protein sequence ID" value="SFL56055.1"/>
    <property type="molecule type" value="Genomic_DNA"/>
</dbReference>
<dbReference type="Gene3D" id="3.30.450.20">
    <property type="entry name" value="PAS domain"/>
    <property type="match status" value="1"/>
</dbReference>
<dbReference type="STRING" id="758825.SAMN02982985_00681"/>
<evidence type="ECO:0000259" key="16">
    <source>
        <dbReference type="PROSITE" id="PS50887"/>
    </source>
</evidence>
<keyword evidence="7" id="KW-0067">ATP-binding</keyword>
<dbReference type="GO" id="GO:0071732">
    <property type="term" value="P:cellular response to nitric oxide"/>
    <property type="evidence" value="ECO:0007669"/>
    <property type="project" value="UniProtKB-ARBA"/>
</dbReference>
<evidence type="ECO:0000256" key="4">
    <source>
        <dbReference type="ARBA" id="ARBA00022692"/>
    </source>
</evidence>
<gene>
    <name evidence="17" type="ORF">SAMN02982985_00681</name>
</gene>
<feature type="transmembrane region" description="Helical" evidence="12">
    <location>
        <begin position="122"/>
        <end position="151"/>
    </location>
</feature>
<keyword evidence="10 12" id="KW-0472">Membrane</keyword>
<feature type="transmembrane region" description="Helical" evidence="12">
    <location>
        <begin position="6"/>
        <end position="26"/>
    </location>
</feature>
<feature type="domain" description="GGDEF" evidence="16">
    <location>
        <begin position="358"/>
        <end position="490"/>
    </location>
</feature>
<dbReference type="Gene3D" id="3.30.70.270">
    <property type="match status" value="1"/>
</dbReference>
<evidence type="ECO:0000259" key="13">
    <source>
        <dbReference type="PROSITE" id="PS50112"/>
    </source>
</evidence>
<dbReference type="InterPro" id="IPR000014">
    <property type="entry name" value="PAS"/>
</dbReference>
<name>A0A1I4IP45_9BURK</name>
<dbReference type="PROSITE" id="PS50112">
    <property type="entry name" value="PAS"/>
    <property type="match status" value="1"/>
</dbReference>
<comment type="subcellular location">
    <subcellularLocation>
        <location evidence="1">Membrane</location>
        <topology evidence="1">Multi-pass membrane protein</topology>
    </subcellularLocation>
</comment>
<keyword evidence="4 12" id="KW-0812">Transmembrane</keyword>